<evidence type="ECO:0000313" key="3">
    <source>
        <dbReference type="Proteomes" id="UP000026961"/>
    </source>
</evidence>
<dbReference type="EnsemblPlants" id="OGLUM11G06400.1">
    <property type="protein sequence ID" value="OGLUM11G06400.1"/>
    <property type="gene ID" value="OGLUM11G06400"/>
</dbReference>
<dbReference type="Proteomes" id="UP000026961">
    <property type="component" value="Chromosome 11"/>
</dbReference>
<feature type="compositionally biased region" description="Low complexity" evidence="1">
    <location>
        <begin position="28"/>
        <end position="40"/>
    </location>
</feature>
<evidence type="ECO:0000256" key="1">
    <source>
        <dbReference type="SAM" id="MobiDB-lite"/>
    </source>
</evidence>
<name>A0A0E0BGP6_9ORYZ</name>
<dbReference type="Gramene" id="OGLUM11G06400.1">
    <property type="protein sequence ID" value="OGLUM11G06400.1"/>
    <property type="gene ID" value="OGLUM11G06400"/>
</dbReference>
<feature type="region of interest" description="Disordered" evidence="1">
    <location>
        <begin position="1"/>
        <end position="40"/>
    </location>
</feature>
<sequence>MGQASRRACKEEGRRWGQRGSVRTGPEAAARQGGAMAAGSACLGEEAARRQWLDNEGRTDEVVQQRLLGKAELAAVVRRGEEGPWRRCLLGDEGRHQRGGGPAADPDPELLHCAGGGYGHLQKRRLQQVSPSVAKLAGKIQFPAGVAFRFRSLNFIANKAGLLRPVPSVASPTATTTEAPFGLPNFAAAVTKIAHVEDINPSDKQHWASFRGRRTNNWTSHSAVGGIPPVGPVKAQIQRPRAADKVNPLA</sequence>
<proteinExistence type="predicted"/>
<accession>A0A0E0BGP6</accession>
<dbReference type="AlphaFoldDB" id="A0A0E0BGP6"/>
<organism evidence="2">
    <name type="scientific">Oryza glumipatula</name>
    <dbReference type="NCBI Taxonomy" id="40148"/>
    <lineage>
        <taxon>Eukaryota</taxon>
        <taxon>Viridiplantae</taxon>
        <taxon>Streptophyta</taxon>
        <taxon>Embryophyta</taxon>
        <taxon>Tracheophyta</taxon>
        <taxon>Spermatophyta</taxon>
        <taxon>Magnoliopsida</taxon>
        <taxon>Liliopsida</taxon>
        <taxon>Poales</taxon>
        <taxon>Poaceae</taxon>
        <taxon>BOP clade</taxon>
        <taxon>Oryzoideae</taxon>
        <taxon>Oryzeae</taxon>
        <taxon>Oryzinae</taxon>
        <taxon>Oryza</taxon>
    </lineage>
</organism>
<keyword evidence="3" id="KW-1185">Reference proteome</keyword>
<reference evidence="2" key="1">
    <citation type="submission" date="2015-04" db="UniProtKB">
        <authorList>
            <consortium name="EnsemblPlants"/>
        </authorList>
    </citation>
    <scope>IDENTIFICATION</scope>
</reference>
<reference evidence="2" key="2">
    <citation type="submission" date="2018-05" db="EMBL/GenBank/DDBJ databases">
        <title>OgluRS3 (Oryza glumaepatula Reference Sequence Version 3).</title>
        <authorList>
            <person name="Zhang J."/>
            <person name="Kudrna D."/>
            <person name="Lee S."/>
            <person name="Talag J."/>
            <person name="Welchert J."/>
            <person name="Wing R.A."/>
        </authorList>
    </citation>
    <scope>NUCLEOTIDE SEQUENCE [LARGE SCALE GENOMIC DNA]</scope>
</reference>
<dbReference type="HOGENOM" id="CLU_1112774_0_0_1"/>
<protein>
    <submittedName>
        <fullName evidence="2">Uncharacterized protein</fullName>
    </submittedName>
</protein>
<evidence type="ECO:0000313" key="2">
    <source>
        <dbReference type="EnsemblPlants" id="OGLUM11G06400.1"/>
    </source>
</evidence>